<evidence type="ECO:0000256" key="1">
    <source>
        <dbReference type="SAM" id="MobiDB-lite"/>
    </source>
</evidence>
<dbReference type="EMBL" id="CAJJDN010000025">
    <property type="protein sequence ID" value="CAD8069112.1"/>
    <property type="molecule type" value="Genomic_DNA"/>
</dbReference>
<accession>A0A8S1LS32</accession>
<comment type="caution">
    <text evidence="2">The sequence shown here is derived from an EMBL/GenBank/DDBJ whole genome shotgun (WGS) entry which is preliminary data.</text>
</comment>
<name>A0A8S1LS32_9CILI</name>
<dbReference type="Proteomes" id="UP000692954">
    <property type="component" value="Unassembled WGS sequence"/>
</dbReference>
<proteinExistence type="predicted"/>
<reference evidence="2" key="1">
    <citation type="submission" date="2021-01" db="EMBL/GenBank/DDBJ databases">
        <authorList>
            <consortium name="Genoscope - CEA"/>
            <person name="William W."/>
        </authorList>
    </citation>
    <scope>NUCLEOTIDE SEQUENCE</scope>
</reference>
<evidence type="ECO:0000313" key="2">
    <source>
        <dbReference type="EMBL" id="CAD8069112.1"/>
    </source>
</evidence>
<dbReference type="AlphaFoldDB" id="A0A8S1LS32"/>
<evidence type="ECO:0000313" key="3">
    <source>
        <dbReference type="Proteomes" id="UP000692954"/>
    </source>
</evidence>
<sequence length="141" mass="16463">MGNTCQNQNIKTTQTFIQEQDSILKEENLKAIQNMNPDIKKHEYLLENLSEGIEVSTITSIIIKPRNQAQVLEILRGIKNLDTEIKYNKHSEQGQGTPSSKNNTNRSMIGKFHSEKHVHFQIPQMQIVKHEYKYWKKQSKK</sequence>
<feature type="compositionally biased region" description="Polar residues" evidence="1">
    <location>
        <begin position="93"/>
        <end position="106"/>
    </location>
</feature>
<keyword evidence="3" id="KW-1185">Reference proteome</keyword>
<dbReference type="OrthoDB" id="304757at2759"/>
<feature type="region of interest" description="Disordered" evidence="1">
    <location>
        <begin position="86"/>
        <end position="106"/>
    </location>
</feature>
<organism evidence="2 3">
    <name type="scientific">Paramecium sonneborni</name>
    <dbReference type="NCBI Taxonomy" id="65129"/>
    <lineage>
        <taxon>Eukaryota</taxon>
        <taxon>Sar</taxon>
        <taxon>Alveolata</taxon>
        <taxon>Ciliophora</taxon>
        <taxon>Intramacronucleata</taxon>
        <taxon>Oligohymenophorea</taxon>
        <taxon>Peniculida</taxon>
        <taxon>Parameciidae</taxon>
        <taxon>Paramecium</taxon>
    </lineage>
</organism>
<gene>
    <name evidence="2" type="ORF">PSON_ATCC_30995.1.T0250085</name>
</gene>
<protein>
    <submittedName>
        <fullName evidence="2">Uncharacterized protein</fullName>
    </submittedName>
</protein>